<keyword evidence="5 13" id="KW-0220">Diaminopimelate biosynthesis</keyword>
<protein>
    <recommendedName>
        <fullName evidence="10 13">4-hydroxy-tetrahydrodipicolinate reductase</fullName>
        <shortName evidence="13">HTPA reductase</shortName>
        <ecNumber evidence="10 13">1.17.1.8</ecNumber>
    </recommendedName>
</protein>
<evidence type="ECO:0000256" key="13">
    <source>
        <dbReference type="HAMAP-Rule" id="MF_00102"/>
    </source>
</evidence>
<dbReference type="AlphaFoldDB" id="A0A062UK63"/>
<comment type="subcellular location">
    <subcellularLocation>
        <location evidence="13">Cytoplasm</location>
    </subcellularLocation>
</comment>
<proteinExistence type="inferred from homology"/>
<dbReference type="eggNOG" id="COG0289">
    <property type="taxonomic scope" value="Bacteria"/>
</dbReference>
<evidence type="ECO:0000256" key="8">
    <source>
        <dbReference type="ARBA" id="ARBA00023154"/>
    </source>
</evidence>
<comment type="catalytic activity">
    <reaction evidence="12 13">
        <text>(S)-2,3,4,5-tetrahydrodipicolinate + NAD(+) + H2O = (2S,4S)-4-hydroxy-2,3,4,5-tetrahydrodipicolinate + NADH + H(+)</text>
        <dbReference type="Rhea" id="RHEA:35323"/>
        <dbReference type="ChEBI" id="CHEBI:15377"/>
        <dbReference type="ChEBI" id="CHEBI:15378"/>
        <dbReference type="ChEBI" id="CHEBI:16845"/>
        <dbReference type="ChEBI" id="CHEBI:57540"/>
        <dbReference type="ChEBI" id="CHEBI:57945"/>
        <dbReference type="ChEBI" id="CHEBI:67139"/>
        <dbReference type="EC" id="1.17.1.8"/>
    </reaction>
</comment>
<dbReference type="GO" id="GO:0016726">
    <property type="term" value="F:oxidoreductase activity, acting on CH or CH2 groups, NAD or NADP as acceptor"/>
    <property type="evidence" value="ECO:0007669"/>
    <property type="project" value="UniProtKB-UniRule"/>
</dbReference>
<keyword evidence="4 13" id="KW-0521">NADP</keyword>
<dbReference type="Pfam" id="PF01113">
    <property type="entry name" value="DapB_N"/>
    <property type="match status" value="1"/>
</dbReference>
<feature type="binding site" evidence="13">
    <location>
        <begin position="19"/>
        <end position="24"/>
    </location>
    <ligand>
        <name>NAD(+)</name>
        <dbReference type="ChEBI" id="CHEBI:57540"/>
    </ligand>
</feature>
<sequence length="280" mass="29094">MCPMTDSAGTQSFSVAIAGVGGRMGRQLVGAALDSGLDVTGGSEAPASEHLGTDIGELAGRRLLDLKPATDPVSAAGNADVWIDFTRPAATLAALDSLKHTRVRAAIIGTTGFTPAEEAEIARAANSLAIVKAGNFSVGINLLQALTRMAAERLGPDWDIEIYETHHRRKVDAPSGTALMLGDAAADGRGKSLSELRAEPYNGPDAKRRAGNIGFAVRRTGGVIGEHEVSFGSDMELLTLSHTALDRAVFAHGALRAAAWAVQQDPGLYNMNDVLGLSGN</sequence>
<feature type="binding site" evidence="13">
    <location>
        <begin position="176"/>
        <end position="177"/>
    </location>
    <ligand>
        <name>(S)-2,3,4,5-tetrahydrodipicolinate</name>
        <dbReference type="ChEBI" id="CHEBI:16845"/>
    </ligand>
</feature>
<dbReference type="GO" id="GO:0005829">
    <property type="term" value="C:cytosol"/>
    <property type="evidence" value="ECO:0007669"/>
    <property type="project" value="TreeGrafter"/>
</dbReference>
<feature type="binding site" evidence="13">
    <location>
        <position position="65"/>
    </location>
    <ligand>
        <name>NAD(+)</name>
        <dbReference type="ChEBI" id="CHEBI:57540"/>
    </ligand>
</feature>
<dbReference type="STRING" id="1280946.HY29_07520"/>
<feature type="active site" description="Proton donor" evidence="13">
    <location>
        <position position="170"/>
    </location>
</feature>
<dbReference type="Proteomes" id="UP000027037">
    <property type="component" value="Unassembled WGS sequence"/>
</dbReference>
<comment type="similarity">
    <text evidence="1 13">Belongs to the DapB family.</text>
</comment>
<comment type="caution">
    <text evidence="13">Was originally thought to be a dihydrodipicolinate reductase (DHDPR), catalyzing the conversion of dihydrodipicolinate to tetrahydrodipicolinate. However, it was shown in E.coli that the substrate of the enzymatic reaction is not dihydrodipicolinate (DHDP) but in fact (2S,4S)-4-hydroxy-2,3,4,5-tetrahydrodipicolinic acid (HTPA), the product released by the DapA-catalyzed reaction.</text>
</comment>
<feature type="binding site" evidence="13">
    <location>
        <begin position="133"/>
        <end position="136"/>
    </location>
    <ligand>
        <name>NAD(+)</name>
        <dbReference type="ChEBI" id="CHEBI:57540"/>
    </ligand>
</feature>
<dbReference type="Gene3D" id="3.30.360.10">
    <property type="entry name" value="Dihydrodipicolinate Reductase, domain 2"/>
    <property type="match status" value="1"/>
</dbReference>
<feature type="binding site" evidence="13">
    <location>
        <begin position="109"/>
        <end position="111"/>
    </location>
    <ligand>
        <name>NAD(+)</name>
        <dbReference type="ChEBI" id="CHEBI:57540"/>
    </ligand>
</feature>
<keyword evidence="8 13" id="KW-0457">Lysine biosynthesis</keyword>
<dbReference type="InterPro" id="IPR022664">
    <property type="entry name" value="DapB_N_CS"/>
</dbReference>
<evidence type="ECO:0000256" key="11">
    <source>
        <dbReference type="ARBA" id="ARBA00049080"/>
    </source>
</evidence>
<dbReference type="EC" id="1.17.1.8" evidence="10 13"/>
<feature type="binding site" evidence="13">
    <location>
        <position position="167"/>
    </location>
    <ligand>
        <name>(S)-2,3,4,5-tetrahydrodipicolinate</name>
        <dbReference type="ChEBI" id="CHEBI:16845"/>
    </ligand>
</feature>
<dbReference type="Pfam" id="PF05173">
    <property type="entry name" value="DapB_C"/>
    <property type="match status" value="1"/>
</dbReference>
<dbReference type="NCBIfam" id="TIGR00036">
    <property type="entry name" value="dapB"/>
    <property type="match status" value="1"/>
</dbReference>
<dbReference type="PANTHER" id="PTHR20836:SF0">
    <property type="entry name" value="4-HYDROXY-TETRAHYDRODIPICOLINATE REDUCTASE 1, CHLOROPLASTIC-RELATED"/>
    <property type="match status" value="1"/>
</dbReference>
<comment type="function">
    <text evidence="13">Catalyzes the conversion of 4-hydroxy-tetrahydrodipicolinate (HTPA) to tetrahydrodipicolinate.</text>
</comment>
<keyword evidence="7 13" id="KW-0520">NAD</keyword>
<feature type="domain" description="Dihydrodipicolinate reductase C-terminal" evidence="15">
    <location>
        <begin position="139"/>
        <end position="275"/>
    </location>
</feature>
<keyword evidence="6 13" id="KW-0560">Oxidoreductase</keyword>
<dbReference type="InterPro" id="IPR022663">
    <property type="entry name" value="DapB_C"/>
</dbReference>
<keyword evidence="3 13" id="KW-0028">Amino-acid biosynthesis</keyword>
<dbReference type="InterPro" id="IPR023940">
    <property type="entry name" value="DHDPR_bac"/>
</dbReference>
<dbReference type="PANTHER" id="PTHR20836">
    <property type="entry name" value="DIHYDRODIPICOLINATE REDUCTASE"/>
    <property type="match status" value="1"/>
</dbReference>
<dbReference type="GO" id="GO:0019877">
    <property type="term" value="P:diaminopimelate biosynthetic process"/>
    <property type="evidence" value="ECO:0007669"/>
    <property type="project" value="UniProtKB-UniRule"/>
</dbReference>
<dbReference type="GO" id="GO:0050661">
    <property type="term" value="F:NADP binding"/>
    <property type="evidence" value="ECO:0007669"/>
    <property type="project" value="UniProtKB-UniRule"/>
</dbReference>
<dbReference type="Gene3D" id="3.40.50.720">
    <property type="entry name" value="NAD(P)-binding Rossmann-like Domain"/>
    <property type="match status" value="1"/>
</dbReference>
<dbReference type="UniPathway" id="UPA00034">
    <property type="reaction ID" value="UER00018"/>
</dbReference>
<dbReference type="GO" id="GO:0009089">
    <property type="term" value="P:lysine biosynthetic process via diaminopimelate"/>
    <property type="evidence" value="ECO:0007669"/>
    <property type="project" value="UniProtKB-UniRule"/>
</dbReference>
<dbReference type="InterPro" id="IPR036291">
    <property type="entry name" value="NAD(P)-bd_dom_sf"/>
</dbReference>
<evidence type="ECO:0000256" key="12">
    <source>
        <dbReference type="ARBA" id="ARBA00049396"/>
    </source>
</evidence>
<evidence type="ECO:0000256" key="4">
    <source>
        <dbReference type="ARBA" id="ARBA00022857"/>
    </source>
</evidence>
<dbReference type="GO" id="GO:0008839">
    <property type="term" value="F:4-hydroxy-tetrahydrodipicolinate reductase"/>
    <property type="evidence" value="ECO:0007669"/>
    <property type="project" value="UniProtKB-UniRule"/>
</dbReference>
<comment type="subunit">
    <text evidence="13">Homotetramer.</text>
</comment>
<dbReference type="HAMAP" id="MF_00102">
    <property type="entry name" value="DapB"/>
    <property type="match status" value="1"/>
</dbReference>
<evidence type="ECO:0000256" key="9">
    <source>
        <dbReference type="ARBA" id="ARBA00037922"/>
    </source>
</evidence>
<comment type="catalytic activity">
    <reaction evidence="11 13">
        <text>(S)-2,3,4,5-tetrahydrodipicolinate + NADP(+) + H2O = (2S,4S)-4-hydroxy-2,3,4,5-tetrahydrodipicolinate + NADPH + H(+)</text>
        <dbReference type="Rhea" id="RHEA:35331"/>
        <dbReference type="ChEBI" id="CHEBI:15377"/>
        <dbReference type="ChEBI" id="CHEBI:15378"/>
        <dbReference type="ChEBI" id="CHEBI:16845"/>
        <dbReference type="ChEBI" id="CHEBI:57783"/>
        <dbReference type="ChEBI" id="CHEBI:58349"/>
        <dbReference type="ChEBI" id="CHEBI:67139"/>
        <dbReference type="EC" id="1.17.1.8"/>
    </reaction>
</comment>
<organism evidence="16 17">
    <name type="scientific">Hyphomonas beringensis</name>
    <dbReference type="NCBI Taxonomy" id="1280946"/>
    <lineage>
        <taxon>Bacteria</taxon>
        <taxon>Pseudomonadati</taxon>
        <taxon>Pseudomonadota</taxon>
        <taxon>Alphaproteobacteria</taxon>
        <taxon>Hyphomonadales</taxon>
        <taxon>Hyphomonadaceae</taxon>
        <taxon>Hyphomonas</taxon>
    </lineage>
</organism>
<evidence type="ECO:0000313" key="17">
    <source>
        <dbReference type="Proteomes" id="UP000027037"/>
    </source>
</evidence>
<evidence type="ECO:0000256" key="10">
    <source>
        <dbReference type="ARBA" id="ARBA00038983"/>
    </source>
</evidence>
<evidence type="ECO:0000256" key="7">
    <source>
        <dbReference type="ARBA" id="ARBA00023027"/>
    </source>
</evidence>
<gene>
    <name evidence="13" type="primary">dapB</name>
    <name evidence="16" type="ORF">HY29_07520</name>
</gene>
<dbReference type="PIRSF" id="PIRSF000161">
    <property type="entry name" value="DHPR"/>
    <property type="match status" value="1"/>
</dbReference>
<evidence type="ECO:0000313" key="16">
    <source>
        <dbReference type="EMBL" id="KCZ56984.1"/>
    </source>
</evidence>
<evidence type="ECO:0000259" key="15">
    <source>
        <dbReference type="Pfam" id="PF05173"/>
    </source>
</evidence>
<dbReference type="SUPFAM" id="SSF55347">
    <property type="entry name" value="Glyceraldehyde-3-phosphate dehydrogenase-like, C-terminal domain"/>
    <property type="match status" value="1"/>
</dbReference>
<keyword evidence="17" id="KW-1185">Reference proteome</keyword>
<dbReference type="PATRIC" id="fig|1280946.3.peg.297"/>
<comment type="pathway">
    <text evidence="9 13">Amino-acid biosynthesis; L-lysine biosynthesis via DAP pathway; (S)-tetrahydrodipicolinate from L-aspartate: step 4/4.</text>
</comment>
<evidence type="ECO:0000256" key="3">
    <source>
        <dbReference type="ARBA" id="ARBA00022605"/>
    </source>
</evidence>
<dbReference type="InterPro" id="IPR000846">
    <property type="entry name" value="DapB_N"/>
</dbReference>
<dbReference type="EMBL" id="AWFF01000002">
    <property type="protein sequence ID" value="KCZ56984.1"/>
    <property type="molecule type" value="Genomic_DNA"/>
</dbReference>
<keyword evidence="2 13" id="KW-0963">Cytoplasm</keyword>
<feature type="domain" description="Dihydrodipicolinate reductase N-terminal" evidence="14">
    <location>
        <begin position="14"/>
        <end position="136"/>
    </location>
</feature>
<feature type="binding site" evidence="13">
    <location>
        <position position="67"/>
    </location>
    <ligand>
        <name>NADP(+)</name>
        <dbReference type="ChEBI" id="CHEBI:58349"/>
    </ligand>
</feature>
<dbReference type="GO" id="GO:0051287">
    <property type="term" value="F:NAD binding"/>
    <property type="evidence" value="ECO:0007669"/>
    <property type="project" value="UniProtKB-UniRule"/>
</dbReference>
<feature type="active site" description="Proton donor/acceptor" evidence="13">
    <location>
        <position position="166"/>
    </location>
</feature>
<evidence type="ECO:0000256" key="2">
    <source>
        <dbReference type="ARBA" id="ARBA00022490"/>
    </source>
</evidence>
<evidence type="ECO:0000259" key="14">
    <source>
        <dbReference type="Pfam" id="PF01113"/>
    </source>
</evidence>
<evidence type="ECO:0000256" key="6">
    <source>
        <dbReference type="ARBA" id="ARBA00023002"/>
    </source>
</evidence>
<dbReference type="SUPFAM" id="SSF51735">
    <property type="entry name" value="NAD(P)-binding Rossmann-fold domains"/>
    <property type="match status" value="1"/>
</dbReference>
<comment type="caution">
    <text evidence="16">The sequence shown here is derived from an EMBL/GenBank/DDBJ whole genome shotgun (WGS) entry which is preliminary data.</text>
</comment>
<name>A0A062UK63_9PROT</name>
<dbReference type="PROSITE" id="PS01298">
    <property type="entry name" value="DAPB"/>
    <property type="match status" value="1"/>
</dbReference>
<reference evidence="16 17" key="1">
    <citation type="journal article" date="2014" name="Antonie Van Leeuwenhoek">
        <title>Hyphomonas beringensis sp. nov. and Hyphomonas chukchiensis sp. nov., isolated from surface seawater of the Bering Sea and Chukchi Sea.</title>
        <authorList>
            <person name="Li C."/>
            <person name="Lai Q."/>
            <person name="Li G."/>
            <person name="Dong C."/>
            <person name="Wang J."/>
            <person name="Liao Y."/>
            <person name="Shao Z."/>
        </authorList>
    </citation>
    <scope>NUCLEOTIDE SEQUENCE [LARGE SCALE GENOMIC DNA]</scope>
    <source>
        <strain evidence="16 17">25B14_1</strain>
    </source>
</reference>
<evidence type="ECO:0000256" key="1">
    <source>
        <dbReference type="ARBA" id="ARBA00006642"/>
    </source>
</evidence>
<dbReference type="CDD" id="cd02274">
    <property type="entry name" value="DHDPR_N"/>
    <property type="match status" value="1"/>
</dbReference>
<evidence type="ECO:0000256" key="5">
    <source>
        <dbReference type="ARBA" id="ARBA00022915"/>
    </source>
</evidence>
<accession>A0A062UK63</accession>